<comment type="caution">
    <text evidence="6">The sequence shown here is derived from an EMBL/GenBank/DDBJ whole genome shotgun (WGS) entry which is preliminary data.</text>
</comment>
<feature type="signal peptide" evidence="4">
    <location>
        <begin position="1"/>
        <end position="31"/>
    </location>
</feature>
<dbReference type="Pfam" id="PF04122">
    <property type="entry name" value="CW_binding_2"/>
    <property type="match status" value="3"/>
</dbReference>
<dbReference type="PANTHER" id="PTHR30032:SF8">
    <property type="entry name" value="GERMINATION-SPECIFIC N-ACETYLMURAMOYL-L-ALANINE AMIDASE"/>
    <property type="match status" value="1"/>
</dbReference>
<dbReference type="Gene3D" id="2.60.40.2030">
    <property type="match status" value="1"/>
</dbReference>
<protein>
    <recommendedName>
        <fullName evidence="5">Calx-beta domain-containing protein</fullName>
    </recommendedName>
</protein>
<dbReference type="PANTHER" id="PTHR30032">
    <property type="entry name" value="N-ACETYLMURAMOYL-L-ALANINE AMIDASE-RELATED"/>
    <property type="match status" value="1"/>
</dbReference>
<dbReference type="InterPro" id="IPR003644">
    <property type="entry name" value="Calx_beta"/>
</dbReference>
<keyword evidence="1 4" id="KW-0732">Signal</keyword>
<feature type="chain" id="PRO_5047204569" description="Calx-beta domain-containing protein" evidence="4">
    <location>
        <begin position="32"/>
        <end position="749"/>
    </location>
</feature>
<dbReference type="SMART" id="SM00237">
    <property type="entry name" value="Calx_beta"/>
    <property type="match status" value="1"/>
</dbReference>
<dbReference type="Gene3D" id="3.40.50.12090">
    <property type="match status" value="1"/>
</dbReference>
<dbReference type="InterPro" id="IPR051922">
    <property type="entry name" value="Bact_Sporulation_Assoc"/>
</dbReference>
<evidence type="ECO:0000259" key="5">
    <source>
        <dbReference type="SMART" id="SM00237"/>
    </source>
</evidence>
<evidence type="ECO:0000256" key="1">
    <source>
        <dbReference type="ARBA" id="ARBA00022729"/>
    </source>
</evidence>
<organism evidence="6 7">
    <name type="scientific">Ornithinimicrobium pekingense</name>
    <dbReference type="NCBI Taxonomy" id="384677"/>
    <lineage>
        <taxon>Bacteria</taxon>
        <taxon>Bacillati</taxon>
        <taxon>Actinomycetota</taxon>
        <taxon>Actinomycetes</taxon>
        <taxon>Micrococcales</taxon>
        <taxon>Ornithinimicrobiaceae</taxon>
        <taxon>Ornithinimicrobium</taxon>
    </lineage>
</organism>
<name>A0ABQ2F7N8_9MICO</name>
<keyword evidence="3" id="KW-0106">Calcium</keyword>
<dbReference type="SUPFAM" id="SSF141072">
    <property type="entry name" value="CalX-like"/>
    <property type="match status" value="1"/>
</dbReference>
<keyword evidence="7" id="KW-1185">Reference proteome</keyword>
<dbReference type="InterPro" id="IPR038081">
    <property type="entry name" value="CalX-like_sf"/>
</dbReference>
<evidence type="ECO:0000313" key="6">
    <source>
        <dbReference type="EMBL" id="GGK70049.1"/>
    </source>
</evidence>
<proteinExistence type="predicted"/>
<evidence type="ECO:0000256" key="4">
    <source>
        <dbReference type="SAM" id="SignalP"/>
    </source>
</evidence>
<dbReference type="RefSeq" id="WP_022921336.1">
    <property type="nucleotide sequence ID" value="NZ_BMLB01000003.1"/>
</dbReference>
<evidence type="ECO:0000256" key="3">
    <source>
        <dbReference type="ARBA" id="ARBA00022837"/>
    </source>
</evidence>
<sequence length="749" mass="74752">MSLPLRGRHRDVAALVSVGLLVLAPLAGAQAAGPDDPQAAQAAAPGLAPADLPDWVTITNGTVTLGVWNTGELNVPAGATDSGGSTDVGLRFVPTGNEATSIGCLCEGWGAADATSGVSGFTDRELGGPANLRVESFTATADSAVSTVVIDDGAGADVLRVQHDYHPSSTPNLYEVRVTLTNLSGAPVDPRYRRVTDWGAQPTAGAEWMTIEGADATAHVRFASNDGFAATDPLAGPSDLGLVGDFEDQGPMDHGSLFDLGFDPIAAGGTLSFTTYYGAAATEAAADTAVAAVNAAAHAYAQPSTSTGPSAGSPNTFVYAVGRVGAAPAPPTVSLTAATSSVAESAGSATVGVQLSAAATVPVTVDYATSAGTATAGADYTQTSGTLTFAPGTTAQSITVPIIDDTVVEGPETVQVTLSNATGGVLGTPSTATLTITDDDVAPPPAEVERWSGIDRYGTAAAVAEQWGTGVPLVYVASGRTYPDALSAGALAGMLDAPMLLVRPDGIPNVTADALDRLAPQRIVVLGGPNAVSTAVEDALAAHATAGTADEVTRLAGIDRYGTAAAVAGEFGTDVPVVYVATGRDYPDALSGAARAGLEGGPVLLTRPDGLPASTRAALTAAAPSRIVVLGGSGVVDDAVLTALEGYTDGEVVRRGGTDRYDTAALGSADHPAPVPVVFIATGQAFPDALTSGPAAVRAPGPVLLTRSDQLPQRTRAELERLNPARIVVLGGPGAVSAEVEVALAPYIG</sequence>
<dbReference type="Proteomes" id="UP000662111">
    <property type="component" value="Unassembled WGS sequence"/>
</dbReference>
<evidence type="ECO:0000256" key="2">
    <source>
        <dbReference type="ARBA" id="ARBA00022737"/>
    </source>
</evidence>
<dbReference type="EMBL" id="BMLB01000003">
    <property type="protein sequence ID" value="GGK70049.1"/>
    <property type="molecule type" value="Genomic_DNA"/>
</dbReference>
<accession>A0ABQ2F7N8</accession>
<gene>
    <name evidence="6" type="ORF">GCM10011509_18090</name>
</gene>
<dbReference type="InterPro" id="IPR007253">
    <property type="entry name" value="Cell_wall-bd_2"/>
</dbReference>
<feature type="domain" description="Calx-beta" evidence="5">
    <location>
        <begin position="320"/>
        <end position="419"/>
    </location>
</feature>
<evidence type="ECO:0000313" key="7">
    <source>
        <dbReference type="Proteomes" id="UP000662111"/>
    </source>
</evidence>
<dbReference type="Pfam" id="PF03160">
    <property type="entry name" value="Calx-beta"/>
    <property type="match status" value="1"/>
</dbReference>
<keyword evidence="2" id="KW-0677">Repeat</keyword>
<reference evidence="7" key="1">
    <citation type="journal article" date="2019" name="Int. J. Syst. Evol. Microbiol.">
        <title>The Global Catalogue of Microorganisms (GCM) 10K type strain sequencing project: providing services to taxonomists for standard genome sequencing and annotation.</title>
        <authorList>
            <consortium name="The Broad Institute Genomics Platform"/>
            <consortium name="The Broad Institute Genome Sequencing Center for Infectious Disease"/>
            <person name="Wu L."/>
            <person name="Ma J."/>
        </authorList>
    </citation>
    <scope>NUCLEOTIDE SEQUENCE [LARGE SCALE GENOMIC DNA]</scope>
    <source>
        <strain evidence="7">CGMCC 1.5362</strain>
    </source>
</reference>